<comment type="subcellular location">
    <subcellularLocation>
        <location evidence="1">Cytoplasm</location>
        <location evidence="1">Cytoskeleton</location>
        <location evidence="1">Cilium axoneme</location>
    </subcellularLocation>
</comment>
<dbReference type="GO" id="GO:0005930">
    <property type="term" value="C:axoneme"/>
    <property type="evidence" value="ECO:0007669"/>
    <property type="project" value="UniProtKB-SubCell"/>
</dbReference>
<organism evidence="2 3">
    <name type="scientific">Gonium pectorale</name>
    <name type="common">Green alga</name>
    <dbReference type="NCBI Taxonomy" id="33097"/>
    <lineage>
        <taxon>Eukaryota</taxon>
        <taxon>Viridiplantae</taxon>
        <taxon>Chlorophyta</taxon>
        <taxon>core chlorophytes</taxon>
        <taxon>Chlorophyceae</taxon>
        <taxon>CS clade</taxon>
        <taxon>Chlamydomonadales</taxon>
        <taxon>Volvocaceae</taxon>
        <taxon>Gonium</taxon>
    </lineage>
</organism>
<keyword evidence="3" id="KW-1185">Reference proteome</keyword>
<evidence type="ECO:0000313" key="2">
    <source>
        <dbReference type="EMBL" id="KXZ51669.1"/>
    </source>
</evidence>
<proteinExistence type="predicted"/>
<name>A0A150GPA2_GONPE</name>
<reference evidence="3" key="1">
    <citation type="journal article" date="2016" name="Nat. Commun.">
        <title>The Gonium pectorale genome demonstrates co-option of cell cycle regulation during the evolution of multicellularity.</title>
        <authorList>
            <person name="Hanschen E.R."/>
            <person name="Marriage T.N."/>
            <person name="Ferris P.J."/>
            <person name="Hamaji T."/>
            <person name="Toyoda A."/>
            <person name="Fujiyama A."/>
            <person name="Neme R."/>
            <person name="Noguchi H."/>
            <person name="Minakuchi Y."/>
            <person name="Suzuki M."/>
            <person name="Kawai-Toyooka H."/>
            <person name="Smith D.R."/>
            <person name="Sparks H."/>
            <person name="Anderson J."/>
            <person name="Bakaric R."/>
            <person name="Luria V."/>
            <person name="Karger A."/>
            <person name="Kirschner M.W."/>
            <person name="Durand P.M."/>
            <person name="Michod R.E."/>
            <person name="Nozaki H."/>
            <person name="Olson B.J."/>
        </authorList>
    </citation>
    <scope>NUCLEOTIDE SEQUENCE [LARGE SCALE GENOMIC DNA]</scope>
    <source>
        <strain evidence="3">NIES-2863</strain>
    </source>
</reference>
<comment type="caution">
    <text evidence="2">The sequence shown here is derived from an EMBL/GenBank/DDBJ whole genome shotgun (WGS) entry which is preliminary data.</text>
</comment>
<sequence>MAPVVAAAALSRDVAVLCSLTQLCSLALRGFSLTAVATGALAGALSGLSSLELGSVTKPSALGPLLAAVAAGGLRRLELLSIGSCDDGCSPVEADLRATSLSALPSLRHLTLPWAALALHDHTGALLAPLPALTSLCVGTLHSPLPSDAELSRLQQQQQQQLQLQLGVEPVDEDEGTALGAALAAAQAGERGPLPAFLLPSALCCLELQGEVHTTEVLGGPRLPPGGLEQLELLVESIKMEKRYFATVDGDPGVGTLRPDGQEALLSALRLIRSCPAPQSAALPPAATYPSWRPQPPPARRHLSVVYGRSLPPRYLPWSDADMLLPAAPEGPGSQRADHSEWLAATGPLGLAELRLVATSLCEPDIVAITRHLTSLQPASL</sequence>
<dbReference type="AlphaFoldDB" id="A0A150GPA2"/>
<dbReference type="InterPro" id="IPR032675">
    <property type="entry name" value="LRR_dom_sf"/>
</dbReference>
<accession>A0A150GPA2</accession>
<gene>
    <name evidence="2" type="ORF">GPECTOR_11g121</name>
</gene>
<dbReference type="SUPFAM" id="SSF52047">
    <property type="entry name" value="RNI-like"/>
    <property type="match status" value="1"/>
</dbReference>
<dbReference type="EMBL" id="LSYV01000012">
    <property type="protein sequence ID" value="KXZ51669.1"/>
    <property type="molecule type" value="Genomic_DNA"/>
</dbReference>
<dbReference type="Gene3D" id="3.80.10.10">
    <property type="entry name" value="Ribonuclease Inhibitor"/>
    <property type="match status" value="1"/>
</dbReference>
<dbReference type="Proteomes" id="UP000075714">
    <property type="component" value="Unassembled WGS sequence"/>
</dbReference>
<evidence type="ECO:0000313" key="3">
    <source>
        <dbReference type="Proteomes" id="UP000075714"/>
    </source>
</evidence>
<evidence type="ECO:0000256" key="1">
    <source>
        <dbReference type="ARBA" id="ARBA00004430"/>
    </source>
</evidence>
<protein>
    <submittedName>
        <fullName evidence="2">Uncharacterized protein</fullName>
    </submittedName>
</protein>